<evidence type="ECO:0000313" key="2">
    <source>
        <dbReference type="EMBL" id="TRM64807.1"/>
    </source>
</evidence>
<gene>
    <name evidence="2" type="ORF">BD626DRAFT_400262</name>
</gene>
<keyword evidence="3" id="KW-1185">Reference proteome</keyword>
<dbReference type="STRING" id="97359.A0A550CJ51"/>
<dbReference type="Proteomes" id="UP000320762">
    <property type="component" value="Unassembled WGS sequence"/>
</dbReference>
<dbReference type="OrthoDB" id="2999674at2759"/>
<feature type="coiled-coil region" evidence="1">
    <location>
        <begin position="18"/>
        <end position="62"/>
    </location>
</feature>
<name>A0A550CJ51_9AGAR</name>
<evidence type="ECO:0000313" key="3">
    <source>
        <dbReference type="Proteomes" id="UP000320762"/>
    </source>
</evidence>
<dbReference type="Gene3D" id="3.80.10.10">
    <property type="entry name" value="Ribonuclease Inhibitor"/>
    <property type="match status" value="1"/>
</dbReference>
<dbReference type="InterPro" id="IPR032675">
    <property type="entry name" value="LRR_dom_sf"/>
</dbReference>
<organism evidence="2 3">
    <name type="scientific">Schizophyllum amplum</name>
    <dbReference type="NCBI Taxonomy" id="97359"/>
    <lineage>
        <taxon>Eukaryota</taxon>
        <taxon>Fungi</taxon>
        <taxon>Dikarya</taxon>
        <taxon>Basidiomycota</taxon>
        <taxon>Agaricomycotina</taxon>
        <taxon>Agaricomycetes</taxon>
        <taxon>Agaricomycetidae</taxon>
        <taxon>Agaricales</taxon>
        <taxon>Schizophyllaceae</taxon>
        <taxon>Schizophyllum</taxon>
    </lineage>
</organism>
<comment type="caution">
    <text evidence="2">The sequence shown here is derived from an EMBL/GenBank/DDBJ whole genome shotgun (WGS) entry which is preliminary data.</text>
</comment>
<accession>A0A550CJ51</accession>
<sequence length="495" mass="55384">MPFTTISCASSLPLDAERRGLTSAIKEMEDCLDDLQNELISVEELMEELRNVEKTLKSVLEVHCTYISSVRRLPKEILSEILDLGCGDTVWLTDRRCTPLALSSVCRSWRDVILGLPHIWGRWRIQRECHLPRTTVRAAANRLRLFLERSGDTPFSQTIEYEYQPRTLSPPATAYLLALIPYTHRWQHLHIVDSTFSVRDEKGFKLLKNKPLPRLITLSGSARNIQLGVDCGVFDIPTLRHVYLSNKSQLECVPELLWGQLETLSISSSTAAYALSIMQRCPNLRTWKFATGNAGGLPEPSLSPGPPTVHKHLRDVRINLETQKVENPLQLVTAPSLESLSLIWGVYRDSSADVDPTPAFLTRSACTLRRLVLSRPPQIGVALIADLCNLVELRLDGPPHSPLTDEFLASLSTGGMLPHLESLELGGALAFKADALIELVESRRAMGCSLRTLMVNVCGMNQQTFGPLEGVEDRLKGIVPNFSFWGQHLVWYHRA</sequence>
<protein>
    <submittedName>
        <fullName evidence="2">Uncharacterized protein</fullName>
    </submittedName>
</protein>
<dbReference type="EMBL" id="VDMD01000006">
    <property type="protein sequence ID" value="TRM64807.1"/>
    <property type="molecule type" value="Genomic_DNA"/>
</dbReference>
<proteinExistence type="predicted"/>
<keyword evidence="1" id="KW-0175">Coiled coil</keyword>
<evidence type="ECO:0000256" key="1">
    <source>
        <dbReference type="SAM" id="Coils"/>
    </source>
</evidence>
<dbReference type="AlphaFoldDB" id="A0A550CJ51"/>
<dbReference type="SUPFAM" id="SSF52047">
    <property type="entry name" value="RNI-like"/>
    <property type="match status" value="1"/>
</dbReference>
<reference evidence="2 3" key="1">
    <citation type="journal article" date="2019" name="New Phytol.">
        <title>Comparative genomics reveals unique wood-decay strategies and fruiting body development in the Schizophyllaceae.</title>
        <authorList>
            <person name="Almasi E."/>
            <person name="Sahu N."/>
            <person name="Krizsan K."/>
            <person name="Balint B."/>
            <person name="Kovacs G.M."/>
            <person name="Kiss B."/>
            <person name="Cseklye J."/>
            <person name="Drula E."/>
            <person name="Henrissat B."/>
            <person name="Nagy I."/>
            <person name="Chovatia M."/>
            <person name="Adam C."/>
            <person name="LaButti K."/>
            <person name="Lipzen A."/>
            <person name="Riley R."/>
            <person name="Grigoriev I.V."/>
            <person name="Nagy L.G."/>
        </authorList>
    </citation>
    <scope>NUCLEOTIDE SEQUENCE [LARGE SCALE GENOMIC DNA]</scope>
    <source>
        <strain evidence="2 3">NL-1724</strain>
    </source>
</reference>